<keyword evidence="2" id="KW-0233">DNA recombination</keyword>
<dbReference type="Proteomes" id="UP000886162">
    <property type="component" value="Unassembled WGS sequence"/>
</dbReference>
<proteinExistence type="predicted"/>
<organism evidence="4">
    <name type="scientific">Geoalkalibacter subterraneus</name>
    <dbReference type="NCBI Taxonomy" id="483547"/>
    <lineage>
        <taxon>Bacteria</taxon>
        <taxon>Pseudomonadati</taxon>
        <taxon>Thermodesulfobacteriota</taxon>
        <taxon>Desulfuromonadia</taxon>
        <taxon>Desulfuromonadales</taxon>
        <taxon>Geoalkalibacteraceae</taxon>
        <taxon>Geoalkalibacter</taxon>
    </lineage>
</organism>
<evidence type="ECO:0000259" key="3">
    <source>
        <dbReference type="PROSITE" id="PS51898"/>
    </source>
</evidence>
<dbReference type="AlphaFoldDB" id="A0A831LH57"/>
<dbReference type="InterPro" id="IPR011010">
    <property type="entry name" value="DNA_brk_join_enz"/>
</dbReference>
<evidence type="ECO:0000256" key="1">
    <source>
        <dbReference type="ARBA" id="ARBA00022829"/>
    </source>
</evidence>
<dbReference type="InterPro" id="IPR050090">
    <property type="entry name" value="Tyrosine_recombinase_XerCD"/>
</dbReference>
<dbReference type="SUPFAM" id="SSF56349">
    <property type="entry name" value="DNA breaking-rejoining enzymes"/>
    <property type="match status" value="1"/>
</dbReference>
<dbReference type="InterPro" id="IPR002104">
    <property type="entry name" value="Integrase_catalytic"/>
</dbReference>
<dbReference type="PROSITE" id="PS51898">
    <property type="entry name" value="TYR_RECOMBINASE"/>
    <property type="match status" value="1"/>
</dbReference>
<dbReference type="Pfam" id="PF00589">
    <property type="entry name" value="Phage_integrase"/>
    <property type="match status" value="1"/>
</dbReference>
<dbReference type="InterPro" id="IPR013762">
    <property type="entry name" value="Integrase-like_cat_sf"/>
</dbReference>
<dbReference type="GO" id="GO:0015074">
    <property type="term" value="P:DNA integration"/>
    <property type="evidence" value="ECO:0007669"/>
    <property type="project" value="InterPro"/>
</dbReference>
<name>A0A831LH57_9BACT</name>
<dbReference type="PANTHER" id="PTHR30349:SF81">
    <property type="entry name" value="TYROSINE RECOMBINASE XERC"/>
    <property type="match status" value="1"/>
</dbReference>
<sequence length="109" mass="12415">LESYLCNGRPALEKGRGSSVVFLNRSGQGLTRQGFWKMIKRRALEAGIRTDITPHTLRHSFATHLLENGADLRAVQAMLGHADISTTQIYTHVTRERLRRLHEQFHPRG</sequence>
<dbReference type="EMBL" id="DSDO01000264">
    <property type="protein sequence ID" value="HDR46812.1"/>
    <property type="molecule type" value="Genomic_DNA"/>
</dbReference>
<dbReference type="GO" id="GO:0003677">
    <property type="term" value="F:DNA binding"/>
    <property type="evidence" value="ECO:0007669"/>
    <property type="project" value="InterPro"/>
</dbReference>
<dbReference type="Gene3D" id="1.10.443.10">
    <property type="entry name" value="Intergrase catalytic core"/>
    <property type="match status" value="1"/>
</dbReference>
<evidence type="ECO:0000313" key="4">
    <source>
        <dbReference type="EMBL" id="HDR46812.1"/>
    </source>
</evidence>
<evidence type="ECO:0000256" key="2">
    <source>
        <dbReference type="ARBA" id="ARBA00023172"/>
    </source>
</evidence>
<accession>A0A831LH57</accession>
<comment type="caution">
    <text evidence="4">The sequence shown here is derived from an EMBL/GenBank/DDBJ whole genome shotgun (WGS) entry which is preliminary data.</text>
</comment>
<reference evidence="4" key="1">
    <citation type="journal article" date="2020" name="mSystems">
        <title>Genome- and Community-Level Interaction Insights into Carbon Utilization and Element Cycling Functions of Hydrothermarchaeota in Hydrothermal Sediment.</title>
        <authorList>
            <person name="Zhou Z."/>
            <person name="Liu Y."/>
            <person name="Xu W."/>
            <person name="Pan J."/>
            <person name="Luo Z.H."/>
            <person name="Li M."/>
        </authorList>
    </citation>
    <scope>NUCLEOTIDE SEQUENCE [LARGE SCALE GENOMIC DNA]</scope>
    <source>
        <strain evidence="4">SpSt-1220</strain>
    </source>
</reference>
<gene>
    <name evidence="4" type="ORF">ENN94_03825</name>
</gene>
<feature type="domain" description="Tyr recombinase" evidence="3">
    <location>
        <begin position="1"/>
        <end position="103"/>
    </location>
</feature>
<dbReference type="GO" id="GO:0007059">
    <property type="term" value="P:chromosome segregation"/>
    <property type="evidence" value="ECO:0007669"/>
    <property type="project" value="UniProtKB-KW"/>
</dbReference>
<keyword evidence="1" id="KW-0159">Chromosome partition</keyword>
<dbReference type="GO" id="GO:0006310">
    <property type="term" value="P:DNA recombination"/>
    <property type="evidence" value="ECO:0007669"/>
    <property type="project" value="UniProtKB-KW"/>
</dbReference>
<protein>
    <submittedName>
        <fullName evidence="4">Site-specific tyrosine recombinase XerD</fullName>
    </submittedName>
</protein>
<feature type="non-terminal residue" evidence="4">
    <location>
        <position position="1"/>
    </location>
</feature>
<dbReference type="PANTHER" id="PTHR30349">
    <property type="entry name" value="PHAGE INTEGRASE-RELATED"/>
    <property type="match status" value="1"/>
</dbReference>